<feature type="region of interest" description="Disordered" evidence="1">
    <location>
        <begin position="1250"/>
        <end position="1271"/>
    </location>
</feature>
<accession>A0AAN8J7E7</accession>
<feature type="region of interest" description="Disordered" evidence="1">
    <location>
        <begin position="675"/>
        <end position="695"/>
    </location>
</feature>
<dbReference type="Proteomes" id="UP001347796">
    <property type="component" value="Unassembled WGS sequence"/>
</dbReference>
<evidence type="ECO:0000313" key="2">
    <source>
        <dbReference type="EMBL" id="KAK6171250.1"/>
    </source>
</evidence>
<dbReference type="PANTHER" id="PTHR15087:SF14">
    <property type="entry name" value="PROTEIN NPAT"/>
    <property type="match status" value="1"/>
</dbReference>
<reference evidence="2 3" key="1">
    <citation type="submission" date="2024-01" db="EMBL/GenBank/DDBJ databases">
        <title>The genome of the rayed Mediterranean limpet Patella caerulea (Linnaeus, 1758).</title>
        <authorList>
            <person name="Anh-Thu Weber A."/>
            <person name="Halstead-Nussloch G."/>
        </authorList>
    </citation>
    <scope>NUCLEOTIDE SEQUENCE [LARGE SCALE GENOMIC DNA]</scope>
    <source>
        <strain evidence="2">AATW-2023a</strain>
        <tissue evidence="2">Whole specimen</tissue>
    </source>
</reference>
<feature type="compositionally biased region" description="Polar residues" evidence="1">
    <location>
        <begin position="494"/>
        <end position="506"/>
    </location>
</feature>
<feature type="compositionally biased region" description="Basic and acidic residues" evidence="1">
    <location>
        <begin position="241"/>
        <end position="254"/>
    </location>
</feature>
<feature type="compositionally biased region" description="Basic and acidic residues" evidence="1">
    <location>
        <begin position="863"/>
        <end position="873"/>
    </location>
</feature>
<feature type="region of interest" description="Disordered" evidence="1">
    <location>
        <begin position="103"/>
        <end position="262"/>
    </location>
</feature>
<dbReference type="InterPro" id="IPR052850">
    <property type="entry name" value="NPAT_LisH"/>
</dbReference>
<dbReference type="PANTHER" id="PTHR15087">
    <property type="entry name" value="PROTEIN NPAT"/>
    <property type="match status" value="1"/>
</dbReference>
<dbReference type="EMBL" id="JAZGQO010000014">
    <property type="protein sequence ID" value="KAK6171250.1"/>
    <property type="molecule type" value="Genomic_DNA"/>
</dbReference>
<proteinExistence type="predicted"/>
<feature type="compositionally biased region" description="Polar residues" evidence="1">
    <location>
        <begin position="1453"/>
        <end position="1468"/>
    </location>
</feature>
<feature type="compositionally biased region" description="Polar residues" evidence="1">
    <location>
        <begin position="675"/>
        <end position="688"/>
    </location>
</feature>
<feature type="compositionally biased region" description="Basic and acidic residues" evidence="1">
    <location>
        <begin position="372"/>
        <end position="382"/>
    </location>
</feature>
<comment type="caution">
    <text evidence="2">The sequence shown here is derived from an EMBL/GenBank/DDBJ whole genome shotgun (WGS) entry which is preliminary data.</text>
</comment>
<evidence type="ECO:0000313" key="3">
    <source>
        <dbReference type="Proteomes" id="UP001347796"/>
    </source>
</evidence>
<feature type="region of interest" description="Disordered" evidence="1">
    <location>
        <begin position="1444"/>
        <end position="1480"/>
    </location>
</feature>
<dbReference type="PROSITE" id="PS50896">
    <property type="entry name" value="LISH"/>
    <property type="match status" value="1"/>
</dbReference>
<dbReference type="InterPro" id="IPR006594">
    <property type="entry name" value="LisH"/>
</dbReference>
<feature type="compositionally biased region" description="Polar residues" evidence="1">
    <location>
        <begin position="184"/>
        <end position="197"/>
    </location>
</feature>
<feature type="compositionally biased region" description="Low complexity" evidence="1">
    <location>
        <begin position="159"/>
        <end position="178"/>
    </location>
</feature>
<feature type="compositionally biased region" description="Low complexity" evidence="1">
    <location>
        <begin position="220"/>
        <end position="237"/>
    </location>
</feature>
<protein>
    <recommendedName>
        <fullName evidence="4">LisH domain-containing protein</fullName>
    </recommendedName>
</protein>
<feature type="compositionally biased region" description="Basic residues" evidence="1">
    <location>
        <begin position="510"/>
        <end position="528"/>
    </location>
</feature>
<feature type="compositionally biased region" description="Polar residues" evidence="1">
    <location>
        <begin position="355"/>
        <end position="371"/>
    </location>
</feature>
<feature type="compositionally biased region" description="Basic and acidic residues" evidence="1">
    <location>
        <begin position="943"/>
        <end position="956"/>
    </location>
</feature>
<feature type="compositionally biased region" description="Low complexity" evidence="1">
    <location>
        <begin position="340"/>
        <end position="354"/>
    </location>
</feature>
<feature type="compositionally biased region" description="Basic residues" evidence="1">
    <location>
        <begin position="118"/>
        <end position="129"/>
    </location>
</feature>
<feature type="region of interest" description="Disordered" evidence="1">
    <location>
        <begin position="1305"/>
        <end position="1338"/>
    </location>
</feature>
<name>A0AAN8J7E7_PATCE</name>
<feature type="compositionally biased region" description="Polar residues" evidence="1">
    <location>
        <begin position="464"/>
        <end position="486"/>
    </location>
</feature>
<evidence type="ECO:0008006" key="4">
    <source>
        <dbReference type="Google" id="ProtNLM"/>
    </source>
</evidence>
<feature type="region of interest" description="Disordered" evidence="1">
    <location>
        <begin position="855"/>
        <end position="886"/>
    </location>
</feature>
<dbReference type="GO" id="GO:0003712">
    <property type="term" value="F:transcription coregulator activity"/>
    <property type="evidence" value="ECO:0007669"/>
    <property type="project" value="TreeGrafter"/>
</dbReference>
<feature type="region of interest" description="Disordered" evidence="1">
    <location>
        <begin position="317"/>
        <end position="389"/>
    </location>
</feature>
<gene>
    <name evidence="2" type="ORF">SNE40_019478</name>
</gene>
<evidence type="ECO:0000256" key="1">
    <source>
        <dbReference type="SAM" id="MobiDB-lite"/>
    </source>
</evidence>
<feature type="compositionally biased region" description="Basic residues" evidence="1">
    <location>
        <begin position="1308"/>
        <end position="1331"/>
    </location>
</feature>
<sequence>MENQQQHYFLPSEIARLVLGYLQDVGCKMTVKYFIKESKDLVEYSALLKKGLNYPTSINGLTLIAIINEYATYKLQDTASNQWTVSTASLWKQFDNVTRSLKKATKSKIRQPETQSTRTKKSLQKRKTQKVVVGHLTDTDVVHNSELSDEGWESDNSQTDNLLDNTINLNDTHNNSNNEITPGAGSSTLKLSPSSCKIVSPPNLTPPLVNNSASKRNKSRTSATKTKSSSATKSNNKQTLRKSDDNSRQGDVVRRQTRSVSAVKNSTVLDCKKKGSKICTSPKRTCTNDSKNVSVNSFTSLVISEEQKGNESMEFSLHESDGFNGENNSSADSDDGERPSNTSVSVSVKNVSQNGDISTDDNLLTQSVGSDQEQHSRVKNRDLVQQSRIKNSDLEQQTIINSDLEQQTMIKNCEHESNCIATNDENSQVFNNLSSVSRSPGYYNQPKQPSTEEDQERIAPPTSPQKTFQPIDETSQFNPITPQKTFQPIDDETSQFNTPLKTFTQYHSDHPHHHRSPRRKRQPPKRHTVIGGHETSSTSQFQPFKPEIEEHTTSEYPDLLERLLQDTKFHEKLAEDINKKLIPRKQSLDVAVVDQCSQKAADETFIVPNNTDFPPLDKNSNHTFSSSENVNSMSDLIIKNIADVTGNDPSFEAVFNFFVHTKESSIHAEMDQMMTSASHPTNQQINSNDQKETGLHTPPELVDNYMNEDNNRHVSSCHSDQPILLQNGHLDHDVPHNLPINDNSNNSNSNVINSASNFQQDCIITNSTSNCSSLEHVNMYYSSVPVTGNINLLKSTDNHPVLNSISNHDYMIQQPHSVLSQSSMSTLVEQDTTSTVQNLVNLNSPAISISSIASPDPGFIATSERRPNSETKTKRPKRITPTPLCGNEVLPNIGKIASPQKPLVVIPEKANEMIEMSYNGYVVCGESYKTPTTFEIQEHNPERSNGFEETHGHHCETPTSQFNPMNNVNTSFATSESNSIQMISDSYPELSQAEQCETSVCDIAMSPGGKNLLLHNKRSLRTALEENRMILSPINPVNQNSQSSSSTPNNQFPIPLCNLSKPIIKSPDKEFRKPNTTCASKATRASPRIAKLSKEKVVPTCYTLVPHDDKPSIVPGSTEEESFTAVPLGVISKRLCHVRNLDFGPEAVAVNAEDNPVTVPKSKIEMRRVATIAHLSSTALSTVSNGGKTVISLTDANVRDWKPKVSIAKKSASTENSNSSDKCRSPQLIIQRLSPEAIKPQIFQAVMPQTLEPKGKRKHRKTRNLDKPETKVKPAPKIVTAAAKKVVSTKIPASAEPSALSKFSPLVKKGKASKKTKTSRHKKSTTSKSKKIVPPEIPVNTPSEIVNVPPEIVDILDADTKEFNQQFQIISSLSNSVPVIQSVDNIADNVNTGTVSDLDSAAISFEQKETNEAAEVLASLSMAMPSNAVPPPVTTELPVMTEQITSGKRKATDTSINDSWKSADSPNIVQKRKKRKKAPDLKSVNIDALLSKIKYK</sequence>
<dbReference type="GO" id="GO:0005634">
    <property type="term" value="C:nucleus"/>
    <property type="evidence" value="ECO:0007669"/>
    <property type="project" value="TreeGrafter"/>
</dbReference>
<feature type="region of interest" description="Disordered" evidence="1">
    <location>
        <begin position="943"/>
        <end position="965"/>
    </location>
</feature>
<keyword evidence="3" id="KW-1185">Reference proteome</keyword>
<feature type="region of interest" description="Disordered" evidence="1">
    <location>
        <begin position="432"/>
        <end position="544"/>
    </location>
</feature>
<organism evidence="2 3">
    <name type="scientific">Patella caerulea</name>
    <name type="common">Rayed Mediterranean limpet</name>
    <dbReference type="NCBI Taxonomy" id="87958"/>
    <lineage>
        <taxon>Eukaryota</taxon>
        <taxon>Metazoa</taxon>
        <taxon>Spiralia</taxon>
        <taxon>Lophotrochozoa</taxon>
        <taxon>Mollusca</taxon>
        <taxon>Gastropoda</taxon>
        <taxon>Patellogastropoda</taxon>
        <taxon>Patelloidea</taxon>
        <taxon>Patellidae</taxon>
        <taxon>Patella</taxon>
    </lineage>
</organism>